<dbReference type="GO" id="GO:0005829">
    <property type="term" value="C:cytosol"/>
    <property type="evidence" value="ECO:0007669"/>
    <property type="project" value="TreeGrafter"/>
</dbReference>
<dbReference type="AlphaFoldDB" id="A1K8J3"/>
<dbReference type="InterPro" id="IPR017926">
    <property type="entry name" value="GATASE"/>
</dbReference>
<name>A1K8J3_AZOSB</name>
<proteinExistence type="predicted"/>
<keyword evidence="3" id="KW-1185">Reference proteome</keyword>
<evidence type="ECO:0000259" key="1">
    <source>
        <dbReference type="Pfam" id="PF00117"/>
    </source>
</evidence>
<dbReference type="PROSITE" id="PS51273">
    <property type="entry name" value="GATASE_TYPE_1"/>
    <property type="match status" value="1"/>
</dbReference>
<dbReference type="Pfam" id="PF00117">
    <property type="entry name" value="GATase"/>
    <property type="match status" value="1"/>
</dbReference>
<dbReference type="KEGG" id="azo:azo2531"/>
<accession>A1K8J3</accession>
<dbReference type="CDD" id="cd01741">
    <property type="entry name" value="GATase1_1"/>
    <property type="match status" value="1"/>
</dbReference>
<dbReference type="EMBL" id="AM406670">
    <property type="protein sequence ID" value="CAL95148.1"/>
    <property type="molecule type" value="Genomic_DNA"/>
</dbReference>
<protein>
    <recommendedName>
        <fullName evidence="1">Glutamine amidotransferase domain-containing protein</fullName>
    </recommendedName>
</protein>
<dbReference type="PANTHER" id="PTHR42695:SF5">
    <property type="entry name" value="GLUTAMINE AMIDOTRANSFERASE YLR126C-RELATED"/>
    <property type="match status" value="1"/>
</dbReference>
<reference evidence="2 3" key="1">
    <citation type="journal article" date="2006" name="Nat. Biotechnol.">
        <title>Complete genome of the mutualistic, N2-fixing grass endophyte Azoarcus sp. strain BH72.</title>
        <authorList>
            <person name="Krause A."/>
            <person name="Ramakumar A."/>
            <person name="Bartels D."/>
            <person name="Battistoni F."/>
            <person name="Bekel T."/>
            <person name="Boch J."/>
            <person name="Boehm M."/>
            <person name="Friedrich F."/>
            <person name="Hurek T."/>
            <person name="Krause L."/>
            <person name="Linke B."/>
            <person name="McHardy A.C."/>
            <person name="Sarkar A."/>
            <person name="Schneiker S."/>
            <person name="Syed A.A."/>
            <person name="Thauer R."/>
            <person name="Vorhoelter F.-J."/>
            <person name="Weidner S."/>
            <person name="Puehler A."/>
            <person name="Reinhold-Hurek B."/>
            <person name="Kaiser O."/>
            <person name="Goesmann A."/>
        </authorList>
    </citation>
    <scope>NUCLEOTIDE SEQUENCE [LARGE SCALE GENOMIC DNA]</scope>
    <source>
        <strain evidence="2 3">BH72</strain>
    </source>
</reference>
<dbReference type="NCBIfam" id="NF005458">
    <property type="entry name" value="PRK07053.1"/>
    <property type="match status" value="1"/>
</dbReference>
<feature type="domain" description="Glutamine amidotransferase" evidence="1">
    <location>
        <begin position="41"/>
        <end position="182"/>
    </location>
</feature>
<dbReference type="Proteomes" id="UP000002588">
    <property type="component" value="Chromosome"/>
</dbReference>
<dbReference type="PANTHER" id="PTHR42695">
    <property type="entry name" value="GLUTAMINE AMIDOTRANSFERASE YLR126C-RELATED"/>
    <property type="match status" value="1"/>
</dbReference>
<evidence type="ECO:0000313" key="3">
    <source>
        <dbReference type="Proteomes" id="UP000002588"/>
    </source>
</evidence>
<sequence length="234" mass="24482">MKKCIALRHVAFEDLGVFEPVLHQAGYQIDYRQAGIDRIGAAEAAEADLLVILGGPIGVYETEAYPFVADEIELARARLASGKPLLGICLGAQLIAAAAGARVYPGPAKEIGWSALTLSAAGRDSVLAPLGAPGVAVLHWHGDTFDLPEGATLLASTPLTPHQAFQLGEAVLALQFHPEADPAGIERWLIGHACELAHARVSLAALRADTERYGAACATAAATLLRDWLVRAAG</sequence>
<dbReference type="RefSeq" id="WP_011766258.1">
    <property type="nucleotide sequence ID" value="NC_008702.1"/>
</dbReference>
<organism evidence="2 3">
    <name type="scientific">Azoarcus sp. (strain BH72)</name>
    <dbReference type="NCBI Taxonomy" id="418699"/>
    <lineage>
        <taxon>Bacteria</taxon>
        <taxon>Pseudomonadati</taxon>
        <taxon>Pseudomonadota</taxon>
        <taxon>Betaproteobacteria</taxon>
        <taxon>Rhodocyclales</taxon>
        <taxon>Zoogloeaceae</taxon>
        <taxon>Azoarcus</taxon>
    </lineage>
</organism>
<dbReference type="eggNOG" id="COG0518">
    <property type="taxonomic scope" value="Bacteria"/>
</dbReference>
<dbReference type="SUPFAM" id="SSF52317">
    <property type="entry name" value="Class I glutamine amidotransferase-like"/>
    <property type="match status" value="1"/>
</dbReference>
<dbReference type="STRING" id="62928.azo2531"/>
<dbReference type="InterPro" id="IPR044992">
    <property type="entry name" value="ChyE-like"/>
</dbReference>
<dbReference type="InterPro" id="IPR029062">
    <property type="entry name" value="Class_I_gatase-like"/>
</dbReference>
<dbReference type="Gene3D" id="3.40.50.880">
    <property type="match status" value="1"/>
</dbReference>
<evidence type="ECO:0000313" key="2">
    <source>
        <dbReference type="EMBL" id="CAL95148.1"/>
    </source>
</evidence>
<gene>
    <name evidence="2" type="ordered locus">azo2531</name>
</gene>
<dbReference type="HOGENOM" id="CLU_054974_3_1_4"/>